<feature type="domain" description="L,D-TPase catalytic" evidence="7">
    <location>
        <begin position="21"/>
        <end position="189"/>
    </location>
</feature>
<gene>
    <name evidence="8" type="ORF">H9754_09105</name>
</gene>
<evidence type="ECO:0000256" key="5">
    <source>
        <dbReference type="ARBA" id="ARBA00023316"/>
    </source>
</evidence>
<name>A0A9D2PIS9_9FIRM</name>
<dbReference type="CDD" id="cd16913">
    <property type="entry name" value="YkuD_like"/>
    <property type="match status" value="1"/>
</dbReference>
<dbReference type="AlphaFoldDB" id="A0A9D2PIS9"/>
<evidence type="ECO:0000256" key="6">
    <source>
        <dbReference type="PROSITE-ProRule" id="PRU01373"/>
    </source>
</evidence>
<organism evidence="8 9">
    <name type="scientific">Candidatus Anaerostipes avistercoris</name>
    <dbReference type="NCBI Taxonomy" id="2838462"/>
    <lineage>
        <taxon>Bacteria</taxon>
        <taxon>Bacillati</taxon>
        <taxon>Bacillota</taxon>
        <taxon>Clostridia</taxon>
        <taxon>Lachnospirales</taxon>
        <taxon>Lachnospiraceae</taxon>
        <taxon>Anaerostipes</taxon>
    </lineage>
</organism>
<dbReference type="GO" id="GO:0008360">
    <property type="term" value="P:regulation of cell shape"/>
    <property type="evidence" value="ECO:0007669"/>
    <property type="project" value="UniProtKB-UniRule"/>
</dbReference>
<sequence>MFWQACMEQYRADDQVRNLIFVKYKGGSSAKVILYEKEEAHWKVVLSVKGCVGKSGIGKQKEGDQKTPSGIYTVTQAFGICPDPGAEIPYLQVTKDHYWCSDAAYYNRLIDIRQCPHQCRGEHLADYAGLYDYGLFLDYNRECKPGRGSAIFMHCIGEKNYTAGCIAVPKKQMREIIKCVHRETKIVIFYDLFYNRVDWNQQADKRN</sequence>
<evidence type="ECO:0000313" key="9">
    <source>
        <dbReference type="Proteomes" id="UP000823904"/>
    </source>
</evidence>
<keyword evidence="3 6" id="KW-0133">Cell shape</keyword>
<feature type="active site" description="Nucleophile" evidence="6">
    <location>
        <position position="165"/>
    </location>
</feature>
<dbReference type="GO" id="GO:0071555">
    <property type="term" value="P:cell wall organization"/>
    <property type="evidence" value="ECO:0007669"/>
    <property type="project" value="UniProtKB-UniRule"/>
</dbReference>
<evidence type="ECO:0000256" key="1">
    <source>
        <dbReference type="ARBA" id="ARBA00004752"/>
    </source>
</evidence>
<dbReference type="EMBL" id="DWWD01000036">
    <property type="protein sequence ID" value="HJC50707.1"/>
    <property type="molecule type" value="Genomic_DNA"/>
</dbReference>
<dbReference type="InterPro" id="IPR038063">
    <property type="entry name" value="Transpep_catalytic_dom"/>
</dbReference>
<accession>A0A9D2PIS9</accession>
<dbReference type="GO" id="GO:0009252">
    <property type="term" value="P:peptidoglycan biosynthetic process"/>
    <property type="evidence" value="ECO:0007669"/>
    <property type="project" value="UniProtKB-KW"/>
</dbReference>
<feature type="active site" description="Proton donor/acceptor" evidence="6">
    <location>
        <position position="154"/>
    </location>
</feature>
<dbReference type="Gene3D" id="2.40.440.10">
    <property type="entry name" value="L,D-transpeptidase catalytic domain-like"/>
    <property type="match status" value="1"/>
</dbReference>
<keyword evidence="4 6" id="KW-0573">Peptidoglycan synthesis</keyword>
<keyword evidence="5 6" id="KW-0961">Cell wall biogenesis/degradation</keyword>
<reference evidence="8" key="1">
    <citation type="journal article" date="2021" name="PeerJ">
        <title>Extensive microbial diversity within the chicken gut microbiome revealed by metagenomics and culture.</title>
        <authorList>
            <person name="Gilroy R."/>
            <person name="Ravi A."/>
            <person name="Getino M."/>
            <person name="Pursley I."/>
            <person name="Horton D.L."/>
            <person name="Alikhan N.F."/>
            <person name="Baker D."/>
            <person name="Gharbi K."/>
            <person name="Hall N."/>
            <person name="Watson M."/>
            <person name="Adriaenssens E.M."/>
            <person name="Foster-Nyarko E."/>
            <person name="Jarju S."/>
            <person name="Secka A."/>
            <person name="Antonio M."/>
            <person name="Oren A."/>
            <person name="Chaudhuri R.R."/>
            <person name="La Ragione R."/>
            <person name="Hildebrand F."/>
            <person name="Pallen M.J."/>
        </authorList>
    </citation>
    <scope>NUCLEOTIDE SEQUENCE</scope>
    <source>
        <strain evidence="8">ChiSjej3B21-8574</strain>
    </source>
</reference>
<evidence type="ECO:0000256" key="3">
    <source>
        <dbReference type="ARBA" id="ARBA00022960"/>
    </source>
</evidence>
<proteinExistence type="predicted"/>
<dbReference type="Proteomes" id="UP000823904">
    <property type="component" value="Unassembled WGS sequence"/>
</dbReference>
<comment type="pathway">
    <text evidence="1 6">Cell wall biogenesis; peptidoglycan biosynthesis.</text>
</comment>
<dbReference type="Pfam" id="PF03734">
    <property type="entry name" value="YkuD"/>
    <property type="match status" value="1"/>
</dbReference>
<evidence type="ECO:0000313" key="8">
    <source>
        <dbReference type="EMBL" id="HJC50707.1"/>
    </source>
</evidence>
<keyword evidence="2" id="KW-0808">Transferase</keyword>
<dbReference type="InterPro" id="IPR005490">
    <property type="entry name" value="LD_TPept_cat_dom"/>
</dbReference>
<dbReference type="PANTHER" id="PTHR38589:SF1">
    <property type="entry name" value="BLR0621 PROTEIN"/>
    <property type="match status" value="1"/>
</dbReference>
<evidence type="ECO:0000256" key="4">
    <source>
        <dbReference type="ARBA" id="ARBA00022984"/>
    </source>
</evidence>
<evidence type="ECO:0000256" key="2">
    <source>
        <dbReference type="ARBA" id="ARBA00022679"/>
    </source>
</evidence>
<comment type="caution">
    <text evidence="8">The sequence shown here is derived from an EMBL/GenBank/DDBJ whole genome shotgun (WGS) entry which is preliminary data.</text>
</comment>
<dbReference type="GO" id="GO:0016740">
    <property type="term" value="F:transferase activity"/>
    <property type="evidence" value="ECO:0007669"/>
    <property type="project" value="UniProtKB-KW"/>
</dbReference>
<protein>
    <submittedName>
        <fullName evidence="8">L,D-transpeptidase family protein</fullName>
    </submittedName>
</protein>
<dbReference type="SUPFAM" id="SSF141523">
    <property type="entry name" value="L,D-transpeptidase catalytic domain-like"/>
    <property type="match status" value="1"/>
</dbReference>
<dbReference type="PANTHER" id="PTHR38589">
    <property type="entry name" value="BLR0621 PROTEIN"/>
    <property type="match status" value="1"/>
</dbReference>
<dbReference type="PROSITE" id="PS52029">
    <property type="entry name" value="LD_TPASE"/>
    <property type="match status" value="1"/>
</dbReference>
<reference evidence="8" key="2">
    <citation type="submission" date="2021-04" db="EMBL/GenBank/DDBJ databases">
        <authorList>
            <person name="Gilroy R."/>
        </authorList>
    </citation>
    <scope>NUCLEOTIDE SEQUENCE</scope>
    <source>
        <strain evidence="8">ChiSjej3B21-8574</strain>
    </source>
</reference>
<evidence type="ECO:0000259" key="7">
    <source>
        <dbReference type="PROSITE" id="PS52029"/>
    </source>
</evidence>